<protein>
    <submittedName>
        <fullName evidence="1">Uncharacterized protein</fullName>
    </submittedName>
</protein>
<evidence type="ECO:0000313" key="1">
    <source>
        <dbReference type="EMBL" id="CAA9353369.1"/>
    </source>
</evidence>
<gene>
    <name evidence="1" type="ORF">AVDCRST_MAG68-3826</name>
</gene>
<dbReference type="AlphaFoldDB" id="A0A6J4M981"/>
<organism evidence="1">
    <name type="scientific">uncultured Gemmatimonadota bacterium</name>
    <dbReference type="NCBI Taxonomy" id="203437"/>
    <lineage>
        <taxon>Bacteria</taxon>
        <taxon>Pseudomonadati</taxon>
        <taxon>Gemmatimonadota</taxon>
        <taxon>environmental samples</taxon>
    </lineage>
</organism>
<accession>A0A6J4M981</accession>
<reference evidence="1" key="1">
    <citation type="submission" date="2020-02" db="EMBL/GenBank/DDBJ databases">
        <authorList>
            <person name="Meier V. D."/>
        </authorList>
    </citation>
    <scope>NUCLEOTIDE SEQUENCE</scope>
    <source>
        <strain evidence="1">AVDCRST_MAG68</strain>
    </source>
</reference>
<name>A0A6J4M981_9BACT</name>
<sequence>MQLATSMFALRIHPAPLPVVRSPALALLGRGGPTYFAGFGPEIRLRS</sequence>
<proteinExistence type="predicted"/>
<dbReference type="EMBL" id="CADCTW010000179">
    <property type="protein sequence ID" value="CAA9353369.1"/>
    <property type="molecule type" value="Genomic_DNA"/>
</dbReference>